<keyword evidence="5" id="KW-0050">Antiport</keyword>
<evidence type="ECO:0000256" key="7">
    <source>
        <dbReference type="ARBA" id="ARBA00022692"/>
    </source>
</evidence>
<dbReference type="STRING" id="46835.A0A504YMH6"/>
<comment type="similarity">
    <text evidence="2">Belongs to the LETM1 family.</text>
</comment>
<dbReference type="Pfam" id="PF07766">
    <property type="entry name" value="LETM1_RBD"/>
    <property type="match status" value="1"/>
</dbReference>
<keyword evidence="11" id="KW-0809">Transit peptide</keyword>
<evidence type="ECO:0000256" key="14">
    <source>
        <dbReference type="ARBA" id="ARBA00023065"/>
    </source>
</evidence>
<dbReference type="PANTHER" id="PTHR14009">
    <property type="entry name" value="LEUCINE ZIPPER-EF-HAND CONTAINING TRANSMEMBRANE PROTEIN"/>
    <property type="match status" value="1"/>
</dbReference>
<protein>
    <recommendedName>
        <fullName evidence="3">Mitochondrial proton/calcium exchanger protein</fullName>
    </recommendedName>
    <alternativeName>
        <fullName evidence="17">Leucine zipper-EF-hand-containing transmembrane protein 1</fullName>
    </alternativeName>
</protein>
<feature type="domain" description="EF-hand" evidence="22">
    <location>
        <begin position="575"/>
        <end position="610"/>
    </location>
</feature>
<evidence type="ECO:0000256" key="11">
    <source>
        <dbReference type="ARBA" id="ARBA00022946"/>
    </source>
</evidence>
<evidence type="ECO:0000256" key="19">
    <source>
        <dbReference type="SAM" id="Coils"/>
    </source>
</evidence>
<comment type="caution">
    <text evidence="24">The sequence shown here is derived from an EMBL/GenBank/DDBJ whole genome shotgun (WGS) entry which is preliminary data.</text>
</comment>
<evidence type="ECO:0000256" key="5">
    <source>
        <dbReference type="ARBA" id="ARBA00022449"/>
    </source>
</evidence>
<dbReference type="GO" id="GO:0005743">
    <property type="term" value="C:mitochondrial inner membrane"/>
    <property type="evidence" value="ECO:0007669"/>
    <property type="project" value="UniProtKB-SubCell"/>
</dbReference>
<keyword evidence="9" id="KW-0999">Mitochondrion inner membrane</keyword>
<keyword evidence="14" id="KW-0406">Ion transport</keyword>
<dbReference type="Gene3D" id="1.10.238.10">
    <property type="entry name" value="EF-hand"/>
    <property type="match status" value="1"/>
</dbReference>
<evidence type="ECO:0000256" key="20">
    <source>
        <dbReference type="SAM" id="MobiDB-lite"/>
    </source>
</evidence>
<gene>
    <name evidence="24" type="ORF">FGIG_09921</name>
</gene>
<keyword evidence="6" id="KW-0109">Calcium transport</keyword>
<dbReference type="InterPro" id="IPR044202">
    <property type="entry name" value="LETM1/MDM38-like"/>
</dbReference>
<dbReference type="GO" id="GO:0030003">
    <property type="term" value="P:intracellular monoatomic cation homeostasis"/>
    <property type="evidence" value="ECO:0007669"/>
    <property type="project" value="TreeGrafter"/>
</dbReference>
<feature type="non-terminal residue" evidence="24">
    <location>
        <position position="1"/>
    </location>
</feature>
<evidence type="ECO:0000256" key="12">
    <source>
        <dbReference type="ARBA" id="ARBA00022989"/>
    </source>
</evidence>
<dbReference type="PROSITE" id="PS50222">
    <property type="entry name" value="EF_HAND_2"/>
    <property type="match status" value="1"/>
</dbReference>
<comment type="subcellular location">
    <subcellularLocation>
        <location evidence="1">Mitochondrion inner membrane</location>
        <topology evidence="1">Single-pass membrane protein</topology>
    </subcellularLocation>
</comment>
<evidence type="ECO:0000256" key="16">
    <source>
        <dbReference type="ARBA" id="ARBA00023136"/>
    </source>
</evidence>
<evidence type="ECO:0000256" key="3">
    <source>
        <dbReference type="ARBA" id="ARBA00020557"/>
    </source>
</evidence>
<evidence type="ECO:0000256" key="4">
    <source>
        <dbReference type="ARBA" id="ARBA00022448"/>
    </source>
</evidence>
<dbReference type="EMBL" id="SUNJ01007811">
    <property type="protein sequence ID" value="TPP61715.1"/>
    <property type="molecule type" value="Genomic_DNA"/>
</dbReference>
<evidence type="ECO:0000256" key="10">
    <source>
        <dbReference type="ARBA" id="ARBA00022837"/>
    </source>
</evidence>
<dbReference type="SUPFAM" id="SSF47473">
    <property type="entry name" value="EF-hand"/>
    <property type="match status" value="1"/>
</dbReference>
<dbReference type="AlphaFoldDB" id="A0A504YMH6"/>
<organism evidence="24 25">
    <name type="scientific">Fasciola gigantica</name>
    <name type="common">Giant liver fluke</name>
    <dbReference type="NCBI Taxonomy" id="46835"/>
    <lineage>
        <taxon>Eukaryota</taxon>
        <taxon>Metazoa</taxon>
        <taxon>Spiralia</taxon>
        <taxon>Lophotrochozoa</taxon>
        <taxon>Platyhelminthes</taxon>
        <taxon>Trematoda</taxon>
        <taxon>Digenea</taxon>
        <taxon>Plagiorchiida</taxon>
        <taxon>Echinostomata</taxon>
        <taxon>Echinostomatoidea</taxon>
        <taxon>Fasciolidae</taxon>
        <taxon>Fasciola</taxon>
    </lineage>
</organism>
<dbReference type="GO" id="GO:0005509">
    <property type="term" value="F:calcium ion binding"/>
    <property type="evidence" value="ECO:0007669"/>
    <property type="project" value="InterPro"/>
</dbReference>
<keyword evidence="25" id="KW-1185">Reference proteome</keyword>
<keyword evidence="8" id="KW-0479">Metal-binding</keyword>
<feature type="compositionally biased region" description="Low complexity" evidence="20">
    <location>
        <begin position="1"/>
        <end position="19"/>
    </location>
</feature>
<evidence type="ECO:0000256" key="15">
    <source>
        <dbReference type="ARBA" id="ARBA00023128"/>
    </source>
</evidence>
<feature type="coiled-coil region" evidence="19">
    <location>
        <begin position="309"/>
        <end position="344"/>
    </location>
</feature>
<evidence type="ECO:0000313" key="24">
    <source>
        <dbReference type="EMBL" id="TPP61715.1"/>
    </source>
</evidence>
<evidence type="ECO:0000256" key="17">
    <source>
        <dbReference type="ARBA" id="ARBA00031360"/>
    </source>
</evidence>
<keyword evidence="16 21" id="KW-0472">Membrane</keyword>
<evidence type="ECO:0000259" key="22">
    <source>
        <dbReference type="PROSITE" id="PS50222"/>
    </source>
</evidence>
<feature type="compositionally biased region" description="Basic and acidic residues" evidence="20">
    <location>
        <begin position="23"/>
        <end position="34"/>
    </location>
</feature>
<accession>A0A504YMH6</accession>
<evidence type="ECO:0000256" key="8">
    <source>
        <dbReference type="ARBA" id="ARBA00022723"/>
    </source>
</evidence>
<dbReference type="PROSITE" id="PS51758">
    <property type="entry name" value="LETM1_RBD"/>
    <property type="match status" value="1"/>
</dbReference>
<dbReference type="GO" id="GO:0015297">
    <property type="term" value="F:antiporter activity"/>
    <property type="evidence" value="ECO:0007669"/>
    <property type="project" value="UniProtKB-KW"/>
</dbReference>
<sequence length="628" mass="70586">TNSKKPPAKSESSSSALSEAPEDPEKNETNTEQKKLSMWQKVKKEVAHYYHGFRLLGLEVKIASGICIRLLCGNSLTRRERKQLVRTVADIIRLVPFAVFIIVPFMEFLLPFYLKFFPFMLPSTFKYKSTEVQESGQFLSDEEITRFSKLFEDQITLDSLELNQLKMLCRLLSLPTMGPSNLLRFQLQMRVRQLKAEDRLLAKEGVNTIPAWELQTLCQDRGMRSVGLTEERLRNQLAQWLNLHLEKNVPVTLLLFSRALHVSKASTAELPLKEAIAQLPTAASEEATARVLESALPTELDPRTKIKLLRKEQANIKAARIQRKQELAEQKKTAASELDAKSAREQKLAPAAEDLVDKAPVLKGLPKEELENFKEAPSVSVMSTTEEPLALTIEGKKSKTAVAAQATPTESTASKELQLKEALKKVLAAKVTKEEEPEITVVDLAQIESAIAESSGALHEEAMEGLKEEVAETATKHTASLVSADRTVDKRTTKAAQRLASRVGRMIGEMDTMMDKLAEEKQQLLKNIELHEVHVKHSTEPTEKSEILDAIKADHERVVDINDLLLALRRLQKVPDDTRWQKILDVLDEDHDGKIEMQHVLSVIELLGAENVKLSSKEIKRVLEMVDK</sequence>
<feature type="coiled-coil region" evidence="19">
    <location>
        <begin position="507"/>
        <end position="534"/>
    </location>
</feature>
<evidence type="ECO:0000313" key="25">
    <source>
        <dbReference type="Proteomes" id="UP000316759"/>
    </source>
</evidence>
<feature type="transmembrane region" description="Helical" evidence="21">
    <location>
        <begin position="91"/>
        <end position="114"/>
    </location>
</feature>
<feature type="domain" description="Letm1 RBD" evidence="23">
    <location>
        <begin position="90"/>
        <end position="367"/>
    </location>
</feature>
<reference evidence="24 25" key="1">
    <citation type="submission" date="2019-04" db="EMBL/GenBank/DDBJ databases">
        <title>Annotation for the trematode Fasciola gigantica.</title>
        <authorList>
            <person name="Choi Y.-J."/>
        </authorList>
    </citation>
    <scope>NUCLEOTIDE SEQUENCE [LARGE SCALE GENOMIC DNA]</scope>
    <source>
        <strain evidence="24">Uganda_cow_1</strain>
    </source>
</reference>
<evidence type="ECO:0000256" key="9">
    <source>
        <dbReference type="ARBA" id="ARBA00022792"/>
    </source>
</evidence>
<keyword evidence="15 18" id="KW-0496">Mitochondrion</keyword>
<dbReference type="InterPro" id="IPR011992">
    <property type="entry name" value="EF-hand-dom_pair"/>
</dbReference>
<dbReference type="Pfam" id="PF26561">
    <property type="entry name" value="LETM1_C"/>
    <property type="match status" value="1"/>
</dbReference>
<name>A0A504YMH6_FASGI</name>
<keyword evidence="12 21" id="KW-1133">Transmembrane helix</keyword>
<feature type="region of interest" description="Disordered" evidence="20">
    <location>
        <begin position="1"/>
        <end position="34"/>
    </location>
</feature>
<dbReference type="Proteomes" id="UP000316759">
    <property type="component" value="Unassembled WGS sequence"/>
</dbReference>
<dbReference type="GO" id="GO:0043022">
    <property type="term" value="F:ribosome binding"/>
    <property type="evidence" value="ECO:0007669"/>
    <property type="project" value="InterPro"/>
</dbReference>
<evidence type="ECO:0000259" key="23">
    <source>
        <dbReference type="PROSITE" id="PS51758"/>
    </source>
</evidence>
<dbReference type="InterPro" id="IPR059005">
    <property type="entry name" value="LETM1_C"/>
</dbReference>
<keyword evidence="13 19" id="KW-0175">Coiled coil</keyword>
<evidence type="ECO:0000256" key="2">
    <source>
        <dbReference type="ARBA" id="ARBA00009584"/>
    </source>
</evidence>
<keyword evidence="7 21" id="KW-0812">Transmembrane</keyword>
<dbReference type="OrthoDB" id="624114at2759"/>
<evidence type="ECO:0000256" key="13">
    <source>
        <dbReference type="ARBA" id="ARBA00023054"/>
    </source>
</evidence>
<dbReference type="InterPro" id="IPR033122">
    <property type="entry name" value="LETM1-like_RBD"/>
</dbReference>
<dbReference type="PANTHER" id="PTHR14009:SF1">
    <property type="entry name" value="MITOCHONDRIAL PROTON_CALCIUM EXCHANGER PROTEIN"/>
    <property type="match status" value="1"/>
</dbReference>
<evidence type="ECO:0000256" key="6">
    <source>
        <dbReference type="ARBA" id="ARBA00022568"/>
    </source>
</evidence>
<evidence type="ECO:0000256" key="18">
    <source>
        <dbReference type="PROSITE-ProRule" id="PRU01094"/>
    </source>
</evidence>
<evidence type="ECO:0000256" key="1">
    <source>
        <dbReference type="ARBA" id="ARBA00004434"/>
    </source>
</evidence>
<keyword evidence="10" id="KW-0106">Calcium</keyword>
<dbReference type="InterPro" id="IPR002048">
    <property type="entry name" value="EF_hand_dom"/>
</dbReference>
<evidence type="ECO:0000256" key="21">
    <source>
        <dbReference type="SAM" id="Phobius"/>
    </source>
</evidence>
<keyword evidence="4" id="KW-0813">Transport</keyword>
<proteinExistence type="inferred from homology"/>